<organism evidence="5 6">
    <name type="scientific">Sorangium cellulosum</name>
    <name type="common">Polyangium cellulosum</name>
    <dbReference type="NCBI Taxonomy" id="56"/>
    <lineage>
        <taxon>Bacteria</taxon>
        <taxon>Pseudomonadati</taxon>
        <taxon>Myxococcota</taxon>
        <taxon>Polyangia</taxon>
        <taxon>Polyangiales</taxon>
        <taxon>Polyangiaceae</taxon>
        <taxon>Sorangium</taxon>
    </lineage>
</organism>
<dbReference type="Proteomes" id="UP000238348">
    <property type="component" value="Chromosome"/>
</dbReference>
<evidence type="ECO:0000313" key="6">
    <source>
        <dbReference type="Proteomes" id="UP000238348"/>
    </source>
</evidence>
<comment type="similarity">
    <text evidence="1">Belongs to the peptidase S1 family.</text>
</comment>
<dbReference type="Pfam" id="PF00089">
    <property type="entry name" value="Trypsin"/>
    <property type="match status" value="1"/>
</dbReference>
<dbReference type="GO" id="GO:0004252">
    <property type="term" value="F:serine-type endopeptidase activity"/>
    <property type="evidence" value="ECO:0007669"/>
    <property type="project" value="InterPro"/>
</dbReference>
<dbReference type="Gene3D" id="2.40.10.10">
    <property type="entry name" value="Trypsin-like serine proteases"/>
    <property type="match status" value="1"/>
</dbReference>
<dbReference type="InterPro" id="IPR001314">
    <property type="entry name" value="Peptidase_S1A"/>
</dbReference>
<dbReference type="RefSeq" id="WP_104986286.1">
    <property type="nucleotide sequence ID" value="NZ_CP012673.1"/>
</dbReference>
<dbReference type="AlphaFoldDB" id="A0A2L0FAA5"/>
<dbReference type="PROSITE" id="PS50240">
    <property type="entry name" value="TRYPSIN_DOM"/>
    <property type="match status" value="1"/>
</dbReference>
<keyword evidence="3" id="KW-0732">Signal</keyword>
<dbReference type="InterPro" id="IPR018114">
    <property type="entry name" value="TRYPSIN_HIS"/>
</dbReference>
<reference evidence="5 6" key="1">
    <citation type="submission" date="2015-09" db="EMBL/GenBank/DDBJ databases">
        <title>Sorangium comparison.</title>
        <authorList>
            <person name="Zaburannyi N."/>
            <person name="Bunk B."/>
            <person name="Overmann J."/>
            <person name="Mueller R."/>
        </authorList>
    </citation>
    <scope>NUCLEOTIDE SEQUENCE [LARGE SCALE GENOMIC DNA]</scope>
    <source>
        <strain evidence="5 6">So ce26</strain>
    </source>
</reference>
<dbReference type="PRINTS" id="PR00722">
    <property type="entry name" value="CHYMOTRYPSIN"/>
</dbReference>
<protein>
    <recommendedName>
        <fullName evidence="4">Peptidase S1 domain-containing protein</fullName>
    </recommendedName>
</protein>
<dbReference type="GO" id="GO:0006508">
    <property type="term" value="P:proteolysis"/>
    <property type="evidence" value="ECO:0007669"/>
    <property type="project" value="InterPro"/>
</dbReference>
<dbReference type="InterPro" id="IPR001254">
    <property type="entry name" value="Trypsin_dom"/>
</dbReference>
<dbReference type="InterPro" id="IPR043504">
    <property type="entry name" value="Peptidase_S1_PA_chymotrypsin"/>
</dbReference>
<feature type="chain" id="PRO_5014759397" description="Peptidase S1 domain-containing protein" evidence="3">
    <location>
        <begin position="23"/>
        <end position="273"/>
    </location>
</feature>
<proteinExistence type="inferred from homology"/>
<evidence type="ECO:0000313" key="5">
    <source>
        <dbReference type="EMBL" id="AUX48422.1"/>
    </source>
</evidence>
<dbReference type="EMBL" id="CP012673">
    <property type="protein sequence ID" value="AUX48422.1"/>
    <property type="molecule type" value="Genomic_DNA"/>
</dbReference>
<dbReference type="SUPFAM" id="SSF50494">
    <property type="entry name" value="Trypsin-like serine proteases"/>
    <property type="match status" value="1"/>
</dbReference>
<dbReference type="InterPro" id="IPR050430">
    <property type="entry name" value="Peptidase_S1"/>
</dbReference>
<dbReference type="OrthoDB" id="5289868at2"/>
<sequence length="273" mass="29349">MKKHVYAALGSMLGALSLVACMAGEVSDDVDGEVSEELVSEAEQAIKDGTPASPDEAMVVQLYGGLRCTGTLLSDDRVLTAAHCLTSSNIASYWVKYAGENRTVSQAIKYPNASTNGIDVAILVLSSPYSLGMLTQFPEVNISDTDHLIGREVTCYGYGKQDVGGTCTTDADCATGFTCDTNRDRCYQASTTLRKGDFTIISDPEDDDIWFRLDVPNASGQIPLPGDSGGPCILDNPDWSKKHVVGVFKAGNHTNYARYTSREAFASWVLNNM</sequence>
<gene>
    <name evidence="5" type="ORF">SOCE26_099560</name>
</gene>
<evidence type="ECO:0000256" key="1">
    <source>
        <dbReference type="ARBA" id="ARBA00007664"/>
    </source>
</evidence>
<accession>A0A2L0FAA5</accession>
<keyword evidence="2" id="KW-1015">Disulfide bond</keyword>
<name>A0A2L0FAA5_SORCE</name>
<feature type="domain" description="Peptidase S1" evidence="4">
    <location>
        <begin position="46"/>
        <end position="273"/>
    </location>
</feature>
<evidence type="ECO:0000256" key="3">
    <source>
        <dbReference type="SAM" id="SignalP"/>
    </source>
</evidence>
<dbReference type="PROSITE" id="PS00134">
    <property type="entry name" value="TRYPSIN_HIS"/>
    <property type="match status" value="1"/>
</dbReference>
<evidence type="ECO:0000259" key="4">
    <source>
        <dbReference type="PROSITE" id="PS50240"/>
    </source>
</evidence>
<dbReference type="SMART" id="SM00020">
    <property type="entry name" value="Tryp_SPc"/>
    <property type="match status" value="1"/>
</dbReference>
<evidence type="ECO:0000256" key="2">
    <source>
        <dbReference type="ARBA" id="ARBA00023157"/>
    </source>
</evidence>
<dbReference type="PROSITE" id="PS51257">
    <property type="entry name" value="PROKAR_LIPOPROTEIN"/>
    <property type="match status" value="1"/>
</dbReference>
<dbReference type="PANTHER" id="PTHR24276:SF98">
    <property type="entry name" value="FI18310P1-RELATED"/>
    <property type="match status" value="1"/>
</dbReference>
<feature type="signal peptide" evidence="3">
    <location>
        <begin position="1"/>
        <end position="22"/>
    </location>
</feature>
<dbReference type="InterPro" id="IPR009003">
    <property type="entry name" value="Peptidase_S1_PA"/>
</dbReference>
<dbReference type="PANTHER" id="PTHR24276">
    <property type="entry name" value="POLYSERASE-RELATED"/>
    <property type="match status" value="1"/>
</dbReference>